<keyword evidence="2" id="KW-0732">Signal</keyword>
<dbReference type="AlphaFoldDB" id="W4Q8Y3"/>
<dbReference type="OrthoDB" id="9977689at2"/>
<feature type="signal peptide" evidence="2">
    <location>
        <begin position="1"/>
        <end position="21"/>
    </location>
</feature>
<proteinExistence type="predicted"/>
<gene>
    <name evidence="3" type="ORF">JCM9140_4353</name>
</gene>
<protein>
    <submittedName>
        <fullName evidence="3">Uncharacterized protein</fullName>
    </submittedName>
</protein>
<accession>W4Q8Y3</accession>
<organism evidence="3 4">
    <name type="scientific">Halalkalibacter wakoensis JCM 9140</name>
    <dbReference type="NCBI Taxonomy" id="1236970"/>
    <lineage>
        <taxon>Bacteria</taxon>
        <taxon>Bacillati</taxon>
        <taxon>Bacillota</taxon>
        <taxon>Bacilli</taxon>
        <taxon>Bacillales</taxon>
        <taxon>Bacillaceae</taxon>
        <taxon>Halalkalibacter</taxon>
    </lineage>
</organism>
<dbReference type="PROSITE" id="PS51257">
    <property type="entry name" value="PROKAR_LIPOPROTEIN"/>
    <property type="match status" value="1"/>
</dbReference>
<evidence type="ECO:0000256" key="1">
    <source>
        <dbReference type="SAM" id="MobiDB-lite"/>
    </source>
</evidence>
<feature type="chain" id="PRO_5038696490" evidence="2">
    <location>
        <begin position="22"/>
        <end position="176"/>
    </location>
</feature>
<feature type="region of interest" description="Disordered" evidence="1">
    <location>
        <begin position="61"/>
        <end position="80"/>
    </location>
</feature>
<dbReference type="RefSeq" id="WP_034750447.1">
    <property type="nucleotide sequence ID" value="NZ_BAUT01000085.1"/>
</dbReference>
<dbReference type="EMBL" id="BAUT01000085">
    <property type="protein sequence ID" value="GAE28148.1"/>
    <property type="molecule type" value="Genomic_DNA"/>
</dbReference>
<reference evidence="3" key="1">
    <citation type="journal article" date="2014" name="Genome Announc.">
        <title>Draft Genome Sequences of Three Alkaliphilic Bacillus Strains, Bacillus wakoensis JCM 9140T, Bacillus akibai JCM 9157T, and Bacillus hemicellulosilyticus JCM 9152T.</title>
        <authorList>
            <person name="Yuki M."/>
            <person name="Oshima K."/>
            <person name="Suda W."/>
            <person name="Oshida Y."/>
            <person name="Kitamura K."/>
            <person name="Iida T."/>
            <person name="Hattori M."/>
            <person name="Ohkuma M."/>
        </authorList>
    </citation>
    <scope>NUCLEOTIDE SEQUENCE [LARGE SCALE GENOMIC DNA]</scope>
    <source>
        <strain evidence="3">JCM 9140</strain>
    </source>
</reference>
<keyword evidence="4" id="KW-1185">Reference proteome</keyword>
<evidence type="ECO:0000256" key="2">
    <source>
        <dbReference type="SAM" id="SignalP"/>
    </source>
</evidence>
<dbReference type="Proteomes" id="UP000018890">
    <property type="component" value="Unassembled WGS sequence"/>
</dbReference>
<name>W4Q8Y3_9BACI</name>
<evidence type="ECO:0000313" key="3">
    <source>
        <dbReference type="EMBL" id="GAE28148.1"/>
    </source>
</evidence>
<sequence length="176" mass="19125">MKKMMLSIATVSMLLSGLAGCGADNQAADFREMQLDTTINRQGGLGGRNDLQGQVDHDGGFFNQGRQPGEVTIGEDRPRGFGTDYGQGRAGGFFGLDGDRQGQHGAGRLAANQNEPTRTQGSTIDRIEEMDGVRQVRARGDVIEIQLNDDIDNGKVRDIEREAKRIAANHTVRVIR</sequence>
<evidence type="ECO:0000313" key="4">
    <source>
        <dbReference type="Proteomes" id="UP000018890"/>
    </source>
</evidence>
<comment type="caution">
    <text evidence="3">The sequence shown here is derived from an EMBL/GenBank/DDBJ whole genome shotgun (WGS) entry which is preliminary data.</text>
</comment>